<protein>
    <submittedName>
        <fullName evidence="1">Uncharacterized protein</fullName>
    </submittedName>
</protein>
<organism evidence="1 2">
    <name type="scientific">Legionella israelensis</name>
    <dbReference type="NCBI Taxonomy" id="454"/>
    <lineage>
        <taxon>Bacteria</taxon>
        <taxon>Pseudomonadati</taxon>
        <taxon>Pseudomonadota</taxon>
        <taxon>Gammaproteobacteria</taxon>
        <taxon>Legionellales</taxon>
        <taxon>Legionellaceae</taxon>
        <taxon>Legionella</taxon>
    </lineage>
</organism>
<evidence type="ECO:0000313" key="1">
    <source>
        <dbReference type="EMBL" id="KTD26057.1"/>
    </source>
</evidence>
<proteinExistence type="predicted"/>
<dbReference type="STRING" id="454.Lisr_1198"/>
<comment type="caution">
    <text evidence="1">The sequence shown here is derived from an EMBL/GenBank/DDBJ whole genome shotgun (WGS) entry which is preliminary data.</text>
</comment>
<gene>
    <name evidence="1" type="ORF">Lisr_1198</name>
</gene>
<reference evidence="1 2" key="1">
    <citation type="submission" date="2015-11" db="EMBL/GenBank/DDBJ databases">
        <title>Genomic analysis of 38 Legionella species identifies large and diverse effector repertoires.</title>
        <authorList>
            <person name="Burstein D."/>
            <person name="Amaro F."/>
            <person name="Zusman T."/>
            <person name="Lifshitz Z."/>
            <person name="Cohen O."/>
            <person name="Gilbert J.A."/>
            <person name="Pupko T."/>
            <person name="Shuman H.A."/>
            <person name="Segal G."/>
        </authorList>
    </citation>
    <scope>NUCLEOTIDE SEQUENCE [LARGE SCALE GENOMIC DNA]</scope>
    <source>
        <strain evidence="1 2">Bercovier 4</strain>
    </source>
</reference>
<dbReference type="Proteomes" id="UP000054761">
    <property type="component" value="Unassembled WGS sequence"/>
</dbReference>
<sequence length="55" mass="6413">MIRIWMTLMMVFFITACGRTNVVEDQEVTVVTATEHFHPFKKEPVDVTTTCIQCY</sequence>
<dbReference type="PATRIC" id="fig|454.4.peg.1289"/>
<keyword evidence="2" id="KW-1185">Reference proteome</keyword>
<dbReference type="EMBL" id="LNYH01000058">
    <property type="protein sequence ID" value="KTD26057.1"/>
    <property type="molecule type" value="Genomic_DNA"/>
</dbReference>
<evidence type="ECO:0000313" key="2">
    <source>
        <dbReference type="Proteomes" id="UP000054761"/>
    </source>
</evidence>
<dbReference type="PROSITE" id="PS51257">
    <property type="entry name" value="PROKAR_LIPOPROTEIN"/>
    <property type="match status" value="1"/>
</dbReference>
<dbReference type="RefSeq" id="WP_156411798.1">
    <property type="nucleotide sequence ID" value="NZ_CAAAJA010000037.1"/>
</dbReference>
<name>A0A0W0W1C8_9GAMM</name>
<accession>A0A0W0W1C8</accession>
<dbReference type="AlphaFoldDB" id="A0A0W0W1C8"/>